<name>A0ABQ7GN71_DUNSA</name>
<accession>A0ABQ7GN71</accession>
<comment type="caution">
    <text evidence="1">The sequence shown here is derived from an EMBL/GenBank/DDBJ whole genome shotgun (WGS) entry which is preliminary data.</text>
</comment>
<reference evidence="1" key="1">
    <citation type="submission" date="2017-08" db="EMBL/GenBank/DDBJ databases">
        <authorList>
            <person name="Polle J.E."/>
            <person name="Barry K."/>
            <person name="Cushman J."/>
            <person name="Schmutz J."/>
            <person name="Tran D."/>
            <person name="Hathwaick L.T."/>
            <person name="Yim W.C."/>
            <person name="Jenkins J."/>
            <person name="Mckie-Krisberg Z.M."/>
            <person name="Prochnik S."/>
            <person name="Lindquist E."/>
            <person name="Dockter R.B."/>
            <person name="Adam C."/>
            <person name="Molina H."/>
            <person name="Bunkerborg J."/>
            <person name="Jin E."/>
            <person name="Buchheim M."/>
            <person name="Magnuson J."/>
        </authorList>
    </citation>
    <scope>NUCLEOTIDE SEQUENCE</scope>
    <source>
        <strain evidence="1">CCAP 19/18</strain>
    </source>
</reference>
<sequence length="121" mass="13546">MFSRSPLWNRVHAKLFGHSKLQNEAAASLLNAMAAPQTVRQVHMSFLNGSILAIGYSPTFRFDPERHPSYRTAIGEVIEVQGSRLRVVFDVGQHRSPPMDWSTTFLQLAALSRVPVTGDRI</sequence>
<dbReference type="EMBL" id="MU069677">
    <property type="protein sequence ID" value="KAF5836051.1"/>
    <property type="molecule type" value="Genomic_DNA"/>
</dbReference>
<evidence type="ECO:0000313" key="2">
    <source>
        <dbReference type="Proteomes" id="UP000815325"/>
    </source>
</evidence>
<dbReference type="Proteomes" id="UP000815325">
    <property type="component" value="Unassembled WGS sequence"/>
</dbReference>
<protein>
    <submittedName>
        <fullName evidence="1">Uncharacterized protein</fullName>
    </submittedName>
</protein>
<gene>
    <name evidence="1" type="ORF">DUNSADRAFT_6521</name>
</gene>
<keyword evidence="2" id="KW-1185">Reference proteome</keyword>
<evidence type="ECO:0000313" key="1">
    <source>
        <dbReference type="EMBL" id="KAF5836051.1"/>
    </source>
</evidence>
<organism evidence="1 2">
    <name type="scientific">Dunaliella salina</name>
    <name type="common">Green alga</name>
    <name type="synonym">Protococcus salinus</name>
    <dbReference type="NCBI Taxonomy" id="3046"/>
    <lineage>
        <taxon>Eukaryota</taxon>
        <taxon>Viridiplantae</taxon>
        <taxon>Chlorophyta</taxon>
        <taxon>core chlorophytes</taxon>
        <taxon>Chlorophyceae</taxon>
        <taxon>CS clade</taxon>
        <taxon>Chlamydomonadales</taxon>
        <taxon>Dunaliellaceae</taxon>
        <taxon>Dunaliella</taxon>
    </lineage>
</organism>
<proteinExistence type="predicted"/>